<evidence type="ECO:0000256" key="1">
    <source>
        <dbReference type="ARBA" id="ARBA00004571"/>
    </source>
</evidence>
<dbReference type="Gene3D" id="2.40.170.20">
    <property type="entry name" value="TonB-dependent receptor, beta-barrel domain"/>
    <property type="match status" value="2"/>
</dbReference>
<dbReference type="Proteomes" id="UP001595828">
    <property type="component" value="Unassembled WGS sequence"/>
</dbReference>
<proteinExistence type="predicted"/>
<feature type="region of interest" description="Disordered" evidence="7">
    <location>
        <begin position="648"/>
        <end position="698"/>
    </location>
</feature>
<organism evidence="9 10">
    <name type="scientific">Novosphingobium tardum</name>
    <dbReference type="NCBI Taxonomy" id="1538021"/>
    <lineage>
        <taxon>Bacteria</taxon>
        <taxon>Pseudomonadati</taxon>
        <taxon>Pseudomonadota</taxon>
        <taxon>Alphaproteobacteria</taxon>
        <taxon>Sphingomonadales</taxon>
        <taxon>Sphingomonadaceae</taxon>
        <taxon>Novosphingobium</taxon>
    </lineage>
</organism>
<keyword evidence="2" id="KW-0813">Transport</keyword>
<name>A0ABV8RRG3_9SPHN</name>
<evidence type="ECO:0000256" key="2">
    <source>
        <dbReference type="ARBA" id="ARBA00022448"/>
    </source>
</evidence>
<evidence type="ECO:0000256" key="7">
    <source>
        <dbReference type="SAM" id="MobiDB-lite"/>
    </source>
</evidence>
<evidence type="ECO:0000256" key="3">
    <source>
        <dbReference type="ARBA" id="ARBA00022452"/>
    </source>
</evidence>
<keyword evidence="3" id="KW-1134">Transmembrane beta strand</keyword>
<comment type="caution">
    <text evidence="9">The sequence shown here is derived from an EMBL/GenBank/DDBJ whole genome shotgun (WGS) entry which is preliminary data.</text>
</comment>
<protein>
    <submittedName>
        <fullName evidence="9">TonB-dependent receptor</fullName>
    </submittedName>
</protein>
<comment type="subcellular location">
    <subcellularLocation>
        <location evidence="1">Cell outer membrane</location>
        <topology evidence="1">Multi-pass membrane protein</topology>
    </subcellularLocation>
</comment>
<dbReference type="InterPro" id="IPR039426">
    <property type="entry name" value="TonB-dep_rcpt-like"/>
</dbReference>
<dbReference type="EMBL" id="JBHSDR010000004">
    <property type="protein sequence ID" value="MFC4294866.1"/>
    <property type="molecule type" value="Genomic_DNA"/>
</dbReference>
<dbReference type="RefSeq" id="WP_379538351.1">
    <property type="nucleotide sequence ID" value="NZ_JBHSDR010000004.1"/>
</dbReference>
<keyword evidence="9" id="KW-0675">Receptor</keyword>
<evidence type="ECO:0000256" key="6">
    <source>
        <dbReference type="ARBA" id="ARBA00023237"/>
    </source>
</evidence>
<dbReference type="InterPro" id="IPR037066">
    <property type="entry name" value="Plug_dom_sf"/>
</dbReference>
<feature type="chain" id="PRO_5046988978" evidence="8">
    <location>
        <begin position="24"/>
        <end position="860"/>
    </location>
</feature>
<evidence type="ECO:0000313" key="10">
    <source>
        <dbReference type="Proteomes" id="UP001595828"/>
    </source>
</evidence>
<evidence type="ECO:0000256" key="5">
    <source>
        <dbReference type="ARBA" id="ARBA00023136"/>
    </source>
</evidence>
<keyword evidence="10" id="KW-1185">Reference proteome</keyword>
<keyword evidence="6" id="KW-0998">Cell outer membrane</keyword>
<keyword evidence="5" id="KW-0472">Membrane</keyword>
<keyword evidence="4" id="KW-0812">Transmembrane</keyword>
<feature type="region of interest" description="Disordered" evidence="7">
    <location>
        <begin position="27"/>
        <end position="61"/>
    </location>
</feature>
<reference evidence="10" key="1">
    <citation type="journal article" date="2019" name="Int. J. Syst. Evol. Microbiol.">
        <title>The Global Catalogue of Microorganisms (GCM) 10K type strain sequencing project: providing services to taxonomists for standard genome sequencing and annotation.</title>
        <authorList>
            <consortium name="The Broad Institute Genomics Platform"/>
            <consortium name="The Broad Institute Genome Sequencing Center for Infectious Disease"/>
            <person name="Wu L."/>
            <person name="Ma J."/>
        </authorList>
    </citation>
    <scope>NUCLEOTIDE SEQUENCE [LARGE SCALE GENOMIC DNA]</scope>
    <source>
        <strain evidence="10">CGMCC 1.12989</strain>
    </source>
</reference>
<gene>
    <name evidence="9" type="ORF">ACFO0A_07290</name>
</gene>
<feature type="signal peptide" evidence="8">
    <location>
        <begin position="1"/>
        <end position="23"/>
    </location>
</feature>
<dbReference type="Gene3D" id="2.170.130.10">
    <property type="entry name" value="TonB-dependent receptor, plug domain"/>
    <property type="match status" value="1"/>
</dbReference>
<dbReference type="PANTHER" id="PTHR30069">
    <property type="entry name" value="TONB-DEPENDENT OUTER MEMBRANE RECEPTOR"/>
    <property type="match status" value="1"/>
</dbReference>
<feature type="compositionally biased region" description="Gly residues" evidence="7">
    <location>
        <begin position="655"/>
        <end position="667"/>
    </location>
</feature>
<evidence type="ECO:0000256" key="8">
    <source>
        <dbReference type="SAM" id="SignalP"/>
    </source>
</evidence>
<dbReference type="SUPFAM" id="SSF56935">
    <property type="entry name" value="Porins"/>
    <property type="match status" value="1"/>
</dbReference>
<evidence type="ECO:0000256" key="4">
    <source>
        <dbReference type="ARBA" id="ARBA00022692"/>
    </source>
</evidence>
<feature type="compositionally biased region" description="Gly residues" evidence="7">
    <location>
        <begin position="674"/>
        <end position="698"/>
    </location>
</feature>
<evidence type="ECO:0000313" key="9">
    <source>
        <dbReference type="EMBL" id="MFC4294866.1"/>
    </source>
</evidence>
<dbReference type="InterPro" id="IPR036942">
    <property type="entry name" value="Beta-barrel_TonB_sf"/>
</dbReference>
<sequence>MTARSAASLAAIAAALAAAPAFAQDAATPVPPTADTPGSSDPNTVVPAPTDTTTEVPGDQPGEIVVVASRVAGQVQTDKAPIQELDEKAVASYGAGSLADLLSALAPQTGSGRGRGGGGAVVLLNGQRISGFRELRNFPPEAIRKVEILPEEVALQFGYPPDQRVVNFILKDQFASLTAEAQYGIPTAGGFSTGQLETSLVKISGQSRLNLTGTIADGSPLTEAERKIIQPAPTGAIVTGDPAEARYRTLIPDTHSIGVNATFARPLGQGTSFSMNGALSKDYTRSLFGLNGVTLAAPDGTTVARSYLYPNPLTRQGETVTAQAGAALSKQISGWRLAVTADYSHVDSVSRTDRRADAAAVQALVSAGFLSPTGAIPTGSITTLPDDRAKTVTDTGTSLVTFSGRPFRMPAGEASLTAKAGFDYRAINSSNTRAGSDINLHRSEVSGGLNLDLPLTSRREDVLAGVGDLSLNLNADVDHLSDFGTLYGYGAGLTWSPTERLTFQASFIGKDAAPGLSDLGGAVLTTPNVTVFDFARGETVLATITSGGNPQLVKERQRDWKLGVNWRLPFLEGSNFVAEYFRNRSYDTTNAFPLLTPAVEAAFPGRVTRDASGRLIAIDQRPVTFEEERGERLRYGFNLSGAFGKADPNATSGRFGMGGRGGGGGGDGPRRAPGTGGPGGGGGGPRMGGGGRGFGGGGDGRGRWNVSIYHTIRFEQSVRIADNGPLLDLLDGDAISGGGVARHGIELEGGGFYRGFGLRASANYTGGTHIDGSGLPGSTRLDFAPLAKFDLRLFADLGQQKSLVKSVPFFENTRVSLRVNNLFDAQQRVTDANGLVPLRYQPGFLDPQGRVVRIELRKMF</sequence>
<dbReference type="PANTHER" id="PTHR30069:SF50">
    <property type="entry name" value="TONB-DEPENDENT RECEPTOR HI_1217-RELATED"/>
    <property type="match status" value="1"/>
</dbReference>
<accession>A0ABV8RRG3</accession>
<keyword evidence="8" id="KW-0732">Signal</keyword>